<dbReference type="Gene3D" id="3.30.420.40">
    <property type="match status" value="2"/>
</dbReference>
<dbReference type="InterPro" id="IPR049874">
    <property type="entry name" value="ROK_cs"/>
</dbReference>
<comment type="similarity">
    <text evidence="1">Belongs to the ROK (NagC/XylR) family.</text>
</comment>
<dbReference type="EMBL" id="NEMB01000003">
    <property type="protein sequence ID" value="PQQ67175.1"/>
    <property type="molecule type" value="Genomic_DNA"/>
</dbReference>
<dbReference type="InterPro" id="IPR000600">
    <property type="entry name" value="ROK"/>
</dbReference>
<dbReference type="PANTHER" id="PTHR18964">
    <property type="entry name" value="ROK (REPRESSOR, ORF, KINASE) FAMILY"/>
    <property type="match status" value="1"/>
</dbReference>
<dbReference type="EMBL" id="CP025197">
    <property type="protein sequence ID" value="AUG57192.1"/>
    <property type="molecule type" value="Genomic_DNA"/>
</dbReference>
<dbReference type="Proteomes" id="UP000233534">
    <property type="component" value="Chromosome"/>
</dbReference>
<keyword evidence="2" id="KW-0418">Kinase</keyword>
<dbReference type="OrthoDB" id="9810372at2"/>
<organism evidence="2 4">
    <name type="scientific">Acetivibrio saccincola</name>
    <dbReference type="NCBI Taxonomy" id="1677857"/>
    <lineage>
        <taxon>Bacteria</taxon>
        <taxon>Bacillati</taxon>
        <taxon>Bacillota</taxon>
        <taxon>Clostridia</taxon>
        <taxon>Eubacteriales</taxon>
        <taxon>Oscillospiraceae</taxon>
        <taxon>Acetivibrio</taxon>
    </lineage>
</organism>
<dbReference type="InterPro" id="IPR043129">
    <property type="entry name" value="ATPase_NBD"/>
</dbReference>
<reference evidence="2 4" key="1">
    <citation type="submission" date="2017-12" db="EMBL/GenBank/DDBJ databases">
        <title>Complete genome sequence of Herbivorax saccincola GGR1, a novel Cellulosome-producing hydrolytic bacterium in a thermophilic biogas plant, established by Illumina and Nanopore MinION sequencing.</title>
        <authorList>
            <person name="Pechtl A."/>
            <person name="Ruckert C."/>
            <person name="Koeck D.E."/>
            <person name="Maus I."/>
            <person name="Winkler A."/>
            <person name="Kalinowski J."/>
            <person name="Puhler A."/>
            <person name="Schwarz W.W."/>
            <person name="Zverlov V.V."/>
            <person name="Schluter A."/>
            <person name="Liebl W."/>
        </authorList>
    </citation>
    <scope>NUCLEOTIDE SEQUENCE [LARGE SCALE GENOMIC DNA]</scope>
    <source>
        <strain evidence="2">GGR1</strain>
        <strain evidence="4">SR1</strain>
    </source>
</reference>
<evidence type="ECO:0000256" key="1">
    <source>
        <dbReference type="ARBA" id="ARBA00006479"/>
    </source>
</evidence>
<dbReference type="GO" id="GO:0004340">
    <property type="term" value="F:glucokinase activity"/>
    <property type="evidence" value="ECO:0007669"/>
    <property type="project" value="UniProtKB-EC"/>
</dbReference>
<gene>
    <name evidence="2" type="primary">glkA1</name>
    <name evidence="3" type="ORF">B9R14_10745</name>
    <name evidence="2" type="ORF">HVS_06330</name>
</gene>
<dbReference type="EC" id="2.7.1.2" evidence="2"/>
<accession>A0A2K9E089</accession>
<reference evidence="3 5" key="2">
    <citation type="journal article" date="2018" name="Syst. Appl. Microbiol.">
        <title>Characterization and high-quality draft genome sequence of Herbivorax saccincola A7, an anaerobic, alkaliphilic, thermophilic, cellulolytic, and xylanolytic bacterium.</title>
        <authorList>
            <person name="Aikawa S."/>
            <person name="Baramee S."/>
            <person name="Sermsathanaswadi J."/>
            <person name="Thianheng P."/>
            <person name="Tachaapaikoon C."/>
            <person name="Shikata A."/>
            <person name="Waeonukul R."/>
            <person name="Pason P."/>
            <person name="Ratanakhanokchai K."/>
            <person name="Kosugi A."/>
        </authorList>
    </citation>
    <scope>NUCLEOTIDE SEQUENCE [LARGE SCALE GENOMIC DNA]</scope>
    <source>
        <strain evidence="3 5">A7</strain>
    </source>
</reference>
<dbReference type="PANTHER" id="PTHR18964:SF149">
    <property type="entry name" value="BIFUNCTIONAL UDP-N-ACETYLGLUCOSAMINE 2-EPIMERASE_N-ACETYLMANNOSAMINE KINASE"/>
    <property type="match status" value="1"/>
</dbReference>
<name>A0A2K9E089_9FIRM</name>
<dbReference type="Pfam" id="PF00480">
    <property type="entry name" value="ROK"/>
    <property type="match status" value="1"/>
</dbReference>
<keyword evidence="4" id="KW-1185">Reference proteome</keyword>
<keyword evidence="2" id="KW-0808">Transferase</keyword>
<dbReference type="SUPFAM" id="SSF53067">
    <property type="entry name" value="Actin-like ATPase domain"/>
    <property type="match status" value="1"/>
</dbReference>
<evidence type="ECO:0000313" key="4">
    <source>
        <dbReference type="Proteomes" id="UP000233534"/>
    </source>
</evidence>
<protein>
    <submittedName>
        <fullName evidence="2">Glucokinase</fullName>
        <ecNumber evidence="2">2.7.1.2</ecNumber>
    </submittedName>
    <submittedName>
        <fullName evidence="3">Sugar kinase</fullName>
    </submittedName>
</protein>
<evidence type="ECO:0000313" key="5">
    <source>
        <dbReference type="Proteomes" id="UP000239720"/>
    </source>
</evidence>
<dbReference type="Proteomes" id="UP000239720">
    <property type="component" value="Unassembled WGS sequence"/>
</dbReference>
<dbReference type="PROSITE" id="PS01125">
    <property type="entry name" value="ROK"/>
    <property type="match status" value="1"/>
</dbReference>
<evidence type="ECO:0000313" key="3">
    <source>
        <dbReference type="EMBL" id="PQQ67175.1"/>
    </source>
</evidence>
<evidence type="ECO:0000313" key="2">
    <source>
        <dbReference type="EMBL" id="AUG57192.1"/>
    </source>
</evidence>
<proteinExistence type="inferred from homology"/>
<dbReference type="AlphaFoldDB" id="A0A2K9E089"/>
<dbReference type="RefSeq" id="WP_101300279.1">
    <property type="nucleotide sequence ID" value="NZ_CP025197.1"/>
</dbReference>
<sequence length="320" mass="34445">MADKYICIDIGGTKILGAIVDEKDNIICEVKKKTKAHKGLEVVEERLLGVIEELLEKSQVPKEEIAAIGAGAPGVINKDTGEIIYSPNLPWKNYNIKKIIEGKLGIPFVVGNDANVGIMGEWKYGAAINKKNVVGIFVGTGIGGGLIVDDKLFTGANHLAGELGHMVINPEGPYCNCGQRGCLESYAGKVAMTREIKNQIKRGRESILKDLMDMESSVISSKPLKEAIEEKDALAVEVLDKAIYYLAAGTGSLINIFNPEMVVLGGGVIESLGCYIMPILKEYIKKFILPGMLEGTEIVESALGDHSIIYGALALAKEIK</sequence>
<dbReference type="KEGG" id="hsc:HVS_06330"/>